<reference evidence="2" key="1">
    <citation type="submission" date="2018-02" db="EMBL/GenBank/DDBJ databases">
        <title>Genome sequence of Desulfocucumis palustris strain NAW-5.</title>
        <authorList>
            <person name="Watanabe M."/>
            <person name="Kojima H."/>
            <person name="Fukui M."/>
        </authorList>
    </citation>
    <scope>NUCLEOTIDE SEQUENCE [LARGE SCALE GENOMIC DNA]</scope>
    <source>
        <strain evidence="2">NAW-5</strain>
    </source>
</reference>
<evidence type="ECO:0000313" key="1">
    <source>
        <dbReference type="EMBL" id="GBF33333.1"/>
    </source>
</evidence>
<gene>
    <name evidence="1" type="ORF">DCCM_2432</name>
</gene>
<protein>
    <submittedName>
        <fullName evidence="1">Uncharacterized protein</fullName>
    </submittedName>
</protein>
<dbReference type="EMBL" id="BFAV01000092">
    <property type="protein sequence ID" value="GBF33333.1"/>
    <property type="molecule type" value="Genomic_DNA"/>
</dbReference>
<name>A0A2L2XCC1_9FIRM</name>
<evidence type="ECO:0000313" key="2">
    <source>
        <dbReference type="Proteomes" id="UP000239549"/>
    </source>
</evidence>
<sequence length="48" mass="5524">MLEEDGEALFDISALEELRKMLHKHGILQIRLTGITNSHQYRYPAVGE</sequence>
<accession>A0A2L2XCC1</accession>
<keyword evidence="2" id="KW-1185">Reference proteome</keyword>
<proteinExistence type="predicted"/>
<dbReference type="Proteomes" id="UP000239549">
    <property type="component" value="Unassembled WGS sequence"/>
</dbReference>
<comment type="caution">
    <text evidence="1">The sequence shown here is derived from an EMBL/GenBank/DDBJ whole genome shotgun (WGS) entry which is preliminary data.</text>
</comment>
<dbReference type="AlphaFoldDB" id="A0A2L2XCC1"/>
<organism evidence="1 2">
    <name type="scientific">Desulfocucumis palustris</name>
    <dbReference type="NCBI Taxonomy" id="1898651"/>
    <lineage>
        <taxon>Bacteria</taxon>
        <taxon>Bacillati</taxon>
        <taxon>Bacillota</taxon>
        <taxon>Clostridia</taxon>
        <taxon>Eubacteriales</taxon>
        <taxon>Desulfocucumaceae</taxon>
        <taxon>Desulfocucumis</taxon>
    </lineage>
</organism>